<dbReference type="InterPro" id="IPR011707">
    <property type="entry name" value="Cu-oxidase-like_N"/>
</dbReference>
<comment type="caution">
    <text evidence="8">The sequence shown here is derived from an EMBL/GenBank/DDBJ whole genome shotgun (WGS) entry which is preliminary data.</text>
</comment>
<dbReference type="Pfam" id="PF07732">
    <property type="entry name" value="Cu-oxidase_3"/>
    <property type="match status" value="1"/>
</dbReference>
<feature type="chain" id="PRO_5002481724" evidence="5">
    <location>
        <begin position="22"/>
        <end position="438"/>
    </location>
</feature>
<evidence type="ECO:0000256" key="4">
    <source>
        <dbReference type="ARBA" id="ARBA00023008"/>
    </source>
</evidence>
<keyword evidence="3" id="KW-0560">Oxidoreductase</keyword>
<dbReference type="RefSeq" id="XP_013325423.1">
    <property type="nucleotide sequence ID" value="XM_013469969.1"/>
</dbReference>
<organism evidence="8 9">
    <name type="scientific">Rasamsonia emersonii (strain ATCC 16479 / CBS 393.64 / IMI 116815)</name>
    <dbReference type="NCBI Taxonomy" id="1408163"/>
    <lineage>
        <taxon>Eukaryota</taxon>
        <taxon>Fungi</taxon>
        <taxon>Dikarya</taxon>
        <taxon>Ascomycota</taxon>
        <taxon>Pezizomycotina</taxon>
        <taxon>Eurotiomycetes</taxon>
        <taxon>Eurotiomycetidae</taxon>
        <taxon>Eurotiales</taxon>
        <taxon>Trichocomaceae</taxon>
        <taxon>Rasamsonia</taxon>
    </lineage>
</organism>
<comment type="similarity">
    <text evidence="1">Belongs to the multicopper oxidase family.</text>
</comment>
<feature type="signal peptide" evidence="5">
    <location>
        <begin position="1"/>
        <end position="21"/>
    </location>
</feature>
<protein>
    <submittedName>
        <fullName evidence="8">Multicopper oxidase</fullName>
    </submittedName>
</protein>
<gene>
    <name evidence="8" type="ORF">T310_7231</name>
</gene>
<evidence type="ECO:0000256" key="2">
    <source>
        <dbReference type="ARBA" id="ARBA00022723"/>
    </source>
</evidence>
<dbReference type="InterPro" id="IPR045087">
    <property type="entry name" value="Cu-oxidase_fam"/>
</dbReference>
<dbReference type="OrthoDB" id="2121828at2759"/>
<evidence type="ECO:0000256" key="3">
    <source>
        <dbReference type="ARBA" id="ARBA00023002"/>
    </source>
</evidence>
<evidence type="ECO:0000313" key="9">
    <source>
        <dbReference type="Proteomes" id="UP000053958"/>
    </source>
</evidence>
<sequence length="438" mass="49299">MYSLLFSLSFSFLAAAAGVLAAPSSTTNSLHDGDQWAECKARLNGELPYYYPPDFEFSGTVRRYYVAAEVEPWDYAPSGWDNWLGVPMNKSFRAQTWGYIASNTSIGTKYDKALYFGYTDATFEERTENPDWLGFQGPILRAEVGDMIEIMFVNKMDEFFSSMHSMGLFYTKDSEGSVYYNGTSSVTIGDAVPPGGCFVYKWLVTPVSAPNHGLESRLFSYHPYVSMYQDQDAGGFGPVIIYNPGKMESVMSQNREFVLLYSDNQESNSFLALHNVRKYLPGMASQVANLSYQYPDLSSEAANRSIWYPQFINTPKTNVTSGMAANFFPINGFIYANNPPFEMCVGDSVIWYIYDMGFDTHVFHMHGENVYDPVSNTTTATVTMNPGQMQTYWLTASNPGWWQLICHFNTHLAKGMEANYIVYGPPYGDCPLEPLKKA</sequence>
<dbReference type="InterPro" id="IPR033138">
    <property type="entry name" value="Cu_oxidase_CS"/>
</dbReference>
<name>A0A0F4YLS7_RASE3</name>
<dbReference type="InterPro" id="IPR011706">
    <property type="entry name" value="Cu-oxidase_C"/>
</dbReference>
<keyword evidence="2" id="KW-0479">Metal-binding</keyword>
<accession>A0A0F4YLS7</accession>
<dbReference type="Pfam" id="PF07731">
    <property type="entry name" value="Cu-oxidase_2"/>
    <property type="match status" value="1"/>
</dbReference>
<dbReference type="SUPFAM" id="SSF49503">
    <property type="entry name" value="Cupredoxins"/>
    <property type="match status" value="2"/>
</dbReference>
<dbReference type="STRING" id="1408163.A0A0F4YLS7"/>
<dbReference type="GO" id="GO:0005507">
    <property type="term" value="F:copper ion binding"/>
    <property type="evidence" value="ECO:0007669"/>
    <property type="project" value="InterPro"/>
</dbReference>
<feature type="domain" description="Plastocyanin-like" evidence="6">
    <location>
        <begin position="316"/>
        <end position="422"/>
    </location>
</feature>
<evidence type="ECO:0000256" key="1">
    <source>
        <dbReference type="ARBA" id="ARBA00010609"/>
    </source>
</evidence>
<proteinExistence type="inferred from homology"/>
<evidence type="ECO:0000259" key="6">
    <source>
        <dbReference type="Pfam" id="PF07731"/>
    </source>
</evidence>
<dbReference type="GO" id="GO:0016491">
    <property type="term" value="F:oxidoreductase activity"/>
    <property type="evidence" value="ECO:0007669"/>
    <property type="project" value="UniProtKB-KW"/>
</dbReference>
<evidence type="ECO:0000259" key="7">
    <source>
        <dbReference type="Pfam" id="PF07732"/>
    </source>
</evidence>
<feature type="domain" description="Plastocyanin-like" evidence="7">
    <location>
        <begin position="135"/>
        <end position="244"/>
    </location>
</feature>
<evidence type="ECO:0000313" key="8">
    <source>
        <dbReference type="EMBL" id="KKA18811.1"/>
    </source>
</evidence>
<dbReference type="AlphaFoldDB" id="A0A0F4YLS7"/>
<dbReference type="PANTHER" id="PTHR11709">
    <property type="entry name" value="MULTI-COPPER OXIDASE"/>
    <property type="match status" value="1"/>
</dbReference>
<dbReference type="PROSITE" id="PS00079">
    <property type="entry name" value="MULTICOPPER_OXIDASE1"/>
    <property type="match status" value="1"/>
</dbReference>
<dbReference type="GeneID" id="25319507"/>
<reference evidence="8 9" key="1">
    <citation type="submission" date="2015-04" db="EMBL/GenBank/DDBJ databases">
        <authorList>
            <person name="Heijne W.H."/>
            <person name="Fedorova N.D."/>
            <person name="Nierman W.C."/>
            <person name="Vollebregt A.W."/>
            <person name="Zhao Z."/>
            <person name="Wu L."/>
            <person name="Kumar M."/>
            <person name="Stam H."/>
            <person name="van den Berg M.A."/>
            <person name="Pel H.J."/>
        </authorList>
    </citation>
    <scope>NUCLEOTIDE SEQUENCE [LARGE SCALE GENOMIC DNA]</scope>
    <source>
        <strain evidence="8 9">CBS 393.64</strain>
    </source>
</reference>
<dbReference type="Proteomes" id="UP000053958">
    <property type="component" value="Unassembled WGS sequence"/>
</dbReference>
<keyword evidence="9" id="KW-1185">Reference proteome</keyword>
<dbReference type="InterPro" id="IPR008972">
    <property type="entry name" value="Cupredoxin"/>
</dbReference>
<dbReference type="PANTHER" id="PTHR11709:SF394">
    <property type="entry name" value="FI03373P-RELATED"/>
    <property type="match status" value="1"/>
</dbReference>
<evidence type="ECO:0000256" key="5">
    <source>
        <dbReference type="SAM" id="SignalP"/>
    </source>
</evidence>
<dbReference type="EMBL" id="LASV01000417">
    <property type="protein sequence ID" value="KKA18811.1"/>
    <property type="molecule type" value="Genomic_DNA"/>
</dbReference>
<keyword evidence="5" id="KW-0732">Signal</keyword>
<dbReference type="Gene3D" id="2.60.40.420">
    <property type="entry name" value="Cupredoxins - blue copper proteins"/>
    <property type="match status" value="2"/>
</dbReference>
<keyword evidence="4" id="KW-0186">Copper</keyword>